<keyword evidence="3" id="KW-0238">DNA-binding</keyword>
<sequence length="199" mass="21608">MTGIKNGSTAKGTEYIYARVSTQGQELATQTEELMKHYPDAVVVSEKISTRVESEQFDKLLGQMEEGDKLIAYDLSRLGRDTGKLLELAQELEARGIGMVIHNLGGQSMDTTTATGKFLFTVLAAMGQMQRDIQNEKTRLGVQRAKEAGKMKGGRPHKTDNIKQALGYLEKGLSKEAAAKAAGIGVATLYRALRANKSA</sequence>
<evidence type="ECO:0000259" key="6">
    <source>
        <dbReference type="PROSITE" id="PS51736"/>
    </source>
</evidence>
<organism evidence="7 8">
    <name type="scientific">Vibrio ulleungensis</name>
    <dbReference type="NCBI Taxonomy" id="2807619"/>
    <lineage>
        <taxon>Bacteria</taxon>
        <taxon>Pseudomonadati</taxon>
        <taxon>Pseudomonadota</taxon>
        <taxon>Gammaproteobacteria</taxon>
        <taxon>Vibrionales</taxon>
        <taxon>Vibrionaceae</taxon>
        <taxon>Vibrio</taxon>
    </lineage>
</organism>
<protein>
    <submittedName>
        <fullName evidence="7">Recombinase family protein</fullName>
    </submittedName>
</protein>
<dbReference type="EMBL" id="JAFEUM010000012">
    <property type="protein sequence ID" value="MBM7038539.1"/>
    <property type="molecule type" value="Genomic_DNA"/>
</dbReference>
<evidence type="ECO:0000256" key="2">
    <source>
        <dbReference type="ARBA" id="ARBA00022908"/>
    </source>
</evidence>
<dbReference type="SMART" id="SM00857">
    <property type="entry name" value="Resolvase"/>
    <property type="match status" value="1"/>
</dbReference>
<accession>A0ABS2HNA5</accession>
<dbReference type="PROSITE" id="PS00397">
    <property type="entry name" value="RECOMBINASES_1"/>
    <property type="match status" value="1"/>
</dbReference>
<feature type="domain" description="Resolvase/invertase-type recombinase catalytic" evidence="6">
    <location>
        <begin position="13"/>
        <end position="149"/>
    </location>
</feature>
<keyword evidence="2" id="KW-0229">DNA integration</keyword>
<dbReference type="Pfam" id="PF00239">
    <property type="entry name" value="Resolvase"/>
    <property type="match status" value="1"/>
</dbReference>
<dbReference type="Proteomes" id="UP000809621">
    <property type="component" value="Unassembled WGS sequence"/>
</dbReference>
<dbReference type="RefSeq" id="WP_205159979.1">
    <property type="nucleotide sequence ID" value="NZ_JAFEUM010000012.1"/>
</dbReference>
<dbReference type="Gene3D" id="3.40.50.1390">
    <property type="entry name" value="Resolvase, N-terminal catalytic domain"/>
    <property type="match status" value="1"/>
</dbReference>
<feature type="active site" description="O-(5'-phospho-DNA)-serine intermediate" evidence="5">
    <location>
        <position position="21"/>
    </location>
</feature>
<comment type="caution">
    <text evidence="7">The sequence shown here is derived from an EMBL/GenBank/DDBJ whole genome shotgun (WGS) entry which is preliminary data.</text>
</comment>
<dbReference type="InterPro" id="IPR006118">
    <property type="entry name" value="Recombinase_CS"/>
</dbReference>
<dbReference type="CDD" id="cd03768">
    <property type="entry name" value="SR_ResInv"/>
    <property type="match status" value="1"/>
</dbReference>
<dbReference type="PANTHER" id="PTHR30461:SF2">
    <property type="entry name" value="SERINE RECOMBINASE PINE-RELATED"/>
    <property type="match status" value="1"/>
</dbReference>
<comment type="similarity">
    <text evidence="1">Belongs to the site-specific recombinase resolvase family.</text>
</comment>
<evidence type="ECO:0000313" key="7">
    <source>
        <dbReference type="EMBL" id="MBM7038539.1"/>
    </source>
</evidence>
<evidence type="ECO:0000256" key="1">
    <source>
        <dbReference type="ARBA" id="ARBA00009913"/>
    </source>
</evidence>
<keyword evidence="4" id="KW-0233">DNA recombination</keyword>
<dbReference type="InterPro" id="IPR009057">
    <property type="entry name" value="Homeodomain-like_sf"/>
</dbReference>
<name>A0ABS2HNA5_9VIBR</name>
<dbReference type="SUPFAM" id="SSF46689">
    <property type="entry name" value="Homeodomain-like"/>
    <property type="match status" value="1"/>
</dbReference>
<reference evidence="7 8" key="1">
    <citation type="submission" date="2021-02" db="EMBL/GenBank/DDBJ databases">
        <authorList>
            <person name="Park J.-S."/>
        </authorList>
    </citation>
    <scope>NUCLEOTIDE SEQUENCE [LARGE SCALE GENOMIC DNA]</scope>
    <source>
        <strain evidence="7 8">188UL20-2</strain>
    </source>
</reference>
<dbReference type="InterPro" id="IPR006119">
    <property type="entry name" value="Resolv_N"/>
</dbReference>
<dbReference type="Gene3D" id="1.10.10.60">
    <property type="entry name" value="Homeodomain-like"/>
    <property type="match status" value="1"/>
</dbReference>
<evidence type="ECO:0000256" key="5">
    <source>
        <dbReference type="PROSITE-ProRule" id="PRU10137"/>
    </source>
</evidence>
<gene>
    <name evidence="7" type="ORF">JQC93_19355</name>
</gene>
<dbReference type="InterPro" id="IPR050639">
    <property type="entry name" value="SSR_resolvase"/>
</dbReference>
<evidence type="ECO:0000256" key="4">
    <source>
        <dbReference type="ARBA" id="ARBA00023172"/>
    </source>
</evidence>
<dbReference type="PROSITE" id="PS51736">
    <property type="entry name" value="RECOMBINASES_3"/>
    <property type="match status" value="1"/>
</dbReference>
<keyword evidence="8" id="KW-1185">Reference proteome</keyword>
<evidence type="ECO:0000256" key="3">
    <source>
        <dbReference type="ARBA" id="ARBA00023125"/>
    </source>
</evidence>
<dbReference type="InterPro" id="IPR036162">
    <property type="entry name" value="Resolvase-like_N_sf"/>
</dbReference>
<proteinExistence type="inferred from homology"/>
<evidence type="ECO:0000313" key="8">
    <source>
        <dbReference type="Proteomes" id="UP000809621"/>
    </source>
</evidence>
<dbReference type="SUPFAM" id="SSF53041">
    <property type="entry name" value="Resolvase-like"/>
    <property type="match status" value="1"/>
</dbReference>
<dbReference type="PANTHER" id="PTHR30461">
    <property type="entry name" value="DNA-INVERTASE FROM LAMBDOID PROPHAGE"/>
    <property type="match status" value="1"/>
</dbReference>